<proteinExistence type="predicted"/>
<dbReference type="Proteomes" id="UP000031668">
    <property type="component" value="Unassembled WGS sequence"/>
</dbReference>
<comment type="caution">
    <text evidence="1">The sequence shown here is derived from an EMBL/GenBank/DDBJ whole genome shotgun (WGS) entry which is preliminary data.</text>
</comment>
<name>A0A0C2N7W2_THEKT</name>
<evidence type="ECO:0000313" key="2">
    <source>
        <dbReference type="Proteomes" id="UP000031668"/>
    </source>
</evidence>
<sequence>MAAVNKSSEKEIIVHVPATTYRSHIPSQNDCSFRGWRLVHKDQQGSWKITKKALSKILELLDIKSRFGGPTEVLYLEHYLRKIDPGLALQDAIRTIDQAIAASKRISQSRDLYSIKS</sequence>
<dbReference type="AlphaFoldDB" id="A0A0C2N7W2"/>
<dbReference type="EMBL" id="JWZT01002217">
    <property type="protein sequence ID" value="KII70012.1"/>
    <property type="molecule type" value="Genomic_DNA"/>
</dbReference>
<organism evidence="1 2">
    <name type="scientific">Thelohanellus kitauei</name>
    <name type="common">Myxosporean</name>
    <dbReference type="NCBI Taxonomy" id="669202"/>
    <lineage>
        <taxon>Eukaryota</taxon>
        <taxon>Metazoa</taxon>
        <taxon>Cnidaria</taxon>
        <taxon>Myxozoa</taxon>
        <taxon>Myxosporea</taxon>
        <taxon>Bivalvulida</taxon>
        <taxon>Platysporina</taxon>
        <taxon>Myxobolidae</taxon>
        <taxon>Thelohanellus</taxon>
    </lineage>
</organism>
<protein>
    <submittedName>
        <fullName evidence="1">Uncharacterized protein</fullName>
    </submittedName>
</protein>
<evidence type="ECO:0000313" key="1">
    <source>
        <dbReference type="EMBL" id="KII70012.1"/>
    </source>
</evidence>
<accession>A0A0C2N7W2</accession>
<reference evidence="1 2" key="1">
    <citation type="journal article" date="2014" name="Genome Biol. Evol.">
        <title>The genome of the myxosporean Thelohanellus kitauei shows adaptations to nutrient acquisition within its fish host.</title>
        <authorList>
            <person name="Yang Y."/>
            <person name="Xiong J."/>
            <person name="Zhou Z."/>
            <person name="Huo F."/>
            <person name="Miao W."/>
            <person name="Ran C."/>
            <person name="Liu Y."/>
            <person name="Zhang J."/>
            <person name="Feng J."/>
            <person name="Wang M."/>
            <person name="Wang M."/>
            <person name="Wang L."/>
            <person name="Yao B."/>
        </authorList>
    </citation>
    <scope>NUCLEOTIDE SEQUENCE [LARGE SCALE GENOMIC DNA]</scope>
    <source>
        <strain evidence="1">Wuqing</strain>
    </source>
</reference>
<keyword evidence="2" id="KW-1185">Reference proteome</keyword>
<gene>
    <name evidence="1" type="ORF">RF11_02321</name>
</gene>